<name>A0A0G3X8L6_9SPHN</name>
<dbReference type="PANTHER" id="PTHR12151:SF25">
    <property type="entry name" value="LINALOOL DEHYDRATASE_ISOMERASE DOMAIN-CONTAINING PROTEIN"/>
    <property type="match status" value="1"/>
</dbReference>
<dbReference type="EMBL" id="CP011805">
    <property type="protein sequence ID" value="AKM07900.1"/>
    <property type="molecule type" value="Genomic_DNA"/>
</dbReference>
<dbReference type="PATRIC" id="fig|543877.4.peg.1863"/>
<keyword evidence="3" id="KW-0479">Metal-binding</keyword>
<feature type="chain" id="PRO_5005186040" evidence="5">
    <location>
        <begin position="34"/>
        <end position="211"/>
    </location>
</feature>
<dbReference type="Gene3D" id="3.40.30.10">
    <property type="entry name" value="Glutaredoxin"/>
    <property type="match status" value="1"/>
</dbReference>
<evidence type="ECO:0000256" key="1">
    <source>
        <dbReference type="ARBA" id="ARBA00010996"/>
    </source>
</evidence>
<feature type="signal peptide" evidence="5">
    <location>
        <begin position="1"/>
        <end position="33"/>
    </location>
</feature>
<dbReference type="CDD" id="cd02968">
    <property type="entry name" value="SCO"/>
    <property type="match status" value="1"/>
</dbReference>
<accession>A0A0G3X8L6</accession>
<dbReference type="InterPro" id="IPR003782">
    <property type="entry name" value="SCO1/SenC"/>
</dbReference>
<dbReference type="RefSeq" id="WP_082132860.1">
    <property type="nucleotide sequence ID" value="NZ_LMVG01000003.1"/>
</dbReference>
<evidence type="ECO:0000256" key="3">
    <source>
        <dbReference type="PIRSR" id="PIRSR603782-1"/>
    </source>
</evidence>
<dbReference type="FunFam" id="3.40.30.10:FF:000013">
    <property type="entry name" value="Blast:Protein SCO1 homolog, mitochondrial"/>
    <property type="match status" value="1"/>
</dbReference>
<reference evidence="7 8" key="1">
    <citation type="submission" date="2015-06" db="EMBL/GenBank/DDBJ databases">
        <authorList>
            <person name="Kim K.M."/>
        </authorList>
    </citation>
    <scope>NUCLEOTIDE SEQUENCE [LARGE SCALE GENOMIC DNA]</scope>
    <source>
        <strain evidence="7 8">KCTC 22370</strain>
    </source>
</reference>
<dbReference type="Proteomes" id="UP000037643">
    <property type="component" value="Chromosome"/>
</dbReference>
<evidence type="ECO:0000313" key="8">
    <source>
        <dbReference type="Proteomes" id="UP000037643"/>
    </source>
</evidence>
<dbReference type="AlphaFoldDB" id="A0A0G3X8L6"/>
<organism evidence="7 8">
    <name type="scientific">Pelagerythrobacter marensis</name>
    <dbReference type="NCBI Taxonomy" id="543877"/>
    <lineage>
        <taxon>Bacteria</taxon>
        <taxon>Pseudomonadati</taxon>
        <taxon>Pseudomonadota</taxon>
        <taxon>Alphaproteobacteria</taxon>
        <taxon>Sphingomonadales</taxon>
        <taxon>Erythrobacteraceae</taxon>
        <taxon>Pelagerythrobacter</taxon>
    </lineage>
</organism>
<dbReference type="PROSITE" id="PS51352">
    <property type="entry name" value="THIOREDOXIN_2"/>
    <property type="match status" value="1"/>
</dbReference>
<dbReference type="STRING" id="543877.AM2010_1837"/>
<keyword evidence="2 3" id="KW-0186">Copper</keyword>
<feature type="binding site" evidence="3">
    <location>
        <position position="83"/>
    </location>
    <ligand>
        <name>Cu cation</name>
        <dbReference type="ChEBI" id="CHEBI:23378"/>
    </ligand>
</feature>
<dbReference type="SUPFAM" id="SSF52833">
    <property type="entry name" value="Thioredoxin-like"/>
    <property type="match status" value="1"/>
</dbReference>
<feature type="binding site" evidence="3">
    <location>
        <position position="87"/>
    </location>
    <ligand>
        <name>Cu cation</name>
        <dbReference type="ChEBI" id="CHEBI:23378"/>
    </ligand>
</feature>
<sequence length="211" mass="22562" precursor="true">MKRRAMPLPHTTPFRRAISGLGLALAGALALSACDSQPALQTAPLHGAAIGGPFALTGADGEIHRWGDFAGQWRIVYFGYTYCPDICPTDVQRLSQGLSQFEDADPERGAGVQPIFITIDPARDTPEALGQFASNFHPRLIALTGSEETIAETARTFGVFYSRGREGEGGAYDMNHSNIAYLFAPDGAPVAILPTSEGADAIAAELDRWVR</sequence>
<protein>
    <submittedName>
        <fullName evidence="7">Electron transporter</fullName>
    </submittedName>
</protein>
<gene>
    <name evidence="7" type="ORF">AM2010_1837</name>
</gene>
<keyword evidence="4" id="KW-1015">Disulfide bond</keyword>
<dbReference type="InterPro" id="IPR036249">
    <property type="entry name" value="Thioredoxin-like_sf"/>
</dbReference>
<feature type="domain" description="Thioredoxin" evidence="6">
    <location>
        <begin position="45"/>
        <end position="211"/>
    </location>
</feature>
<feature type="disulfide bond" description="Redox-active" evidence="4">
    <location>
        <begin position="83"/>
        <end position="87"/>
    </location>
</feature>
<keyword evidence="5" id="KW-0732">Signal</keyword>
<evidence type="ECO:0000256" key="4">
    <source>
        <dbReference type="PIRSR" id="PIRSR603782-2"/>
    </source>
</evidence>
<dbReference type="GO" id="GO:0046872">
    <property type="term" value="F:metal ion binding"/>
    <property type="evidence" value="ECO:0007669"/>
    <property type="project" value="UniProtKB-KW"/>
</dbReference>
<dbReference type="KEGG" id="amx:AM2010_1837"/>
<evidence type="ECO:0000256" key="5">
    <source>
        <dbReference type="SAM" id="SignalP"/>
    </source>
</evidence>
<dbReference type="OrthoDB" id="9790194at2"/>
<feature type="binding site" evidence="3">
    <location>
        <position position="176"/>
    </location>
    <ligand>
        <name>Cu cation</name>
        <dbReference type="ChEBI" id="CHEBI:23378"/>
    </ligand>
</feature>
<proteinExistence type="inferred from homology"/>
<comment type="similarity">
    <text evidence="1">Belongs to the SCO1/2 family.</text>
</comment>
<dbReference type="InterPro" id="IPR013766">
    <property type="entry name" value="Thioredoxin_domain"/>
</dbReference>
<dbReference type="PANTHER" id="PTHR12151">
    <property type="entry name" value="ELECTRON TRANSPORT PROTIN SCO1/SENC FAMILY MEMBER"/>
    <property type="match status" value="1"/>
</dbReference>
<dbReference type="Pfam" id="PF02630">
    <property type="entry name" value="SCO1-SenC"/>
    <property type="match status" value="1"/>
</dbReference>
<dbReference type="PROSITE" id="PS51257">
    <property type="entry name" value="PROKAR_LIPOPROTEIN"/>
    <property type="match status" value="1"/>
</dbReference>
<keyword evidence="8" id="KW-1185">Reference proteome</keyword>
<evidence type="ECO:0000259" key="6">
    <source>
        <dbReference type="PROSITE" id="PS51352"/>
    </source>
</evidence>
<evidence type="ECO:0000256" key="2">
    <source>
        <dbReference type="ARBA" id="ARBA00023008"/>
    </source>
</evidence>
<evidence type="ECO:0000313" key="7">
    <source>
        <dbReference type="EMBL" id="AKM07900.1"/>
    </source>
</evidence>